<dbReference type="PROSITE" id="PS00624">
    <property type="entry name" value="GMC_OXRED_2"/>
    <property type="match status" value="1"/>
</dbReference>
<dbReference type="PIRSF" id="PIRSF000137">
    <property type="entry name" value="Alcohol_oxidase"/>
    <property type="match status" value="1"/>
</dbReference>
<dbReference type="PROSITE" id="PS00623">
    <property type="entry name" value="GMC_OXRED_1"/>
    <property type="match status" value="1"/>
</dbReference>
<evidence type="ECO:0000256" key="4">
    <source>
        <dbReference type="ARBA" id="ARBA00022827"/>
    </source>
</evidence>
<dbReference type="AlphaFoldDB" id="A0A3S5AP19"/>
<dbReference type="EC" id="1.1.99.-" evidence="10"/>
<comment type="cofactor">
    <cofactor evidence="1 5">
        <name>FAD</name>
        <dbReference type="ChEBI" id="CHEBI:57692"/>
    </cofactor>
</comment>
<dbReference type="Proteomes" id="UP000270487">
    <property type="component" value="Chromosome"/>
</dbReference>
<protein>
    <submittedName>
        <fullName evidence="10">Alcohol dehydrogenase [acceptor]</fullName>
        <ecNumber evidence="10">1.1.99.-</ecNumber>
    </submittedName>
</protein>
<keyword evidence="7" id="KW-1133">Transmembrane helix</keyword>
<dbReference type="Gene3D" id="3.50.50.60">
    <property type="entry name" value="FAD/NAD(P)-binding domain"/>
    <property type="match status" value="1"/>
</dbReference>
<dbReference type="InterPro" id="IPR007867">
    <property type="entry name" value="GMC_OxRtase_C"/>
</dbReference>
<dbReference type="SUPFAM" id="SSF51905">
    <property type="entry name" value="FAD/NAD(P)-binding domain"/>
    <property type="match status" value="1"/>
</dbReference>
<evidence type="ECO:0000256" key="2">
    <source>
        <dbReference type="ARBA" id="ARBA00010790"/>
    </source>
</evidence>
<dbReference type="InterPro" id="IPR012132">
    <property type="entry name" value="GMC_OxRdtase"/>
</dbReference>
<feature type="domain" description="Glucose-methanol-choline oxidoreductase N-terminal" evidence="8">
    <location>
        <begin position="93"/>
        <end position="116"/>
    </location>
</feature>
<dbReference type="EMBL" id="LR134492">
    <property type="protein sequence ID" value="VEI63054.1"/>
    <property type="molecule type" value="Genomic_DNA"/>
</dbReference>
<evidence type="ECO:0000256" key="3">
    <source>
        <dbReference type="ARBA" id="ARBA00022630"/>
    </source>
</evidence>
<feature type="binding site" evidence="5">
    <location>
        <position position="516"/>
    </location>
    <ligand>
        <name>FAD</name>
        <dbReference type="ChEBI" id="CHEBI:57692"/>
    </ligand>
</feature>
<proteinExistence type="inferred from homology"/>
<evidence type="ECO:0000313" key="11">
    <source>
        <dbReference type="Proteomes" id="UP000270487"/>
    </source>
</evidence>
<keyword evidence="3 6" id="KW-0285">Flavoprotein</keyword>
<evidence type="ECO:0000259" key="9">
    <source>
        <dbReference type="PROSITE" id="PS00624"/>
    </source>
</evidence>
<gene>
    <name evidence="10" type="primary">alkJ</name>
    <name evidence="10" type="ORF">NCTC13193_00637</name>
</gene>
<keyword evidence="7" id="KW-0472">Membrane</keyword>
<organism evidence="10 11">
    <name type="scientific">Serratia fonticola</name>
    <dbReference type="NCBI Taxonomy" id="47917"/>
    <lineage>
        <taxon>Bacteria</taxon>
        <taxon>Pseudomonadati</taxon>
        <taxon>Pseudomonadota</taxon>
        <taxon>Gammaproteobacteria</taxon>
        <taxon>Enterobacterales</taxon>
        <taxon>Yersiniaceae</taxon>
        <taxon>Serratia</taxon>
    </lineage>
</organism>
<evidence type="ECO:0000256" key="5">
    <source>
        <dbReference type="PIRSR" id="PIRSR000137-2"/>
    </source>
</evidence>
<dbReference type="Pfam" id="PF05199">
    <property type="entry name" value="GMC_oxred_C"/>
    <property type="match status" value="1"/>
</dbReference>
<evidence type="ECO:0000256" key="7">
    <source>
        <dbReference type="SAM" id="Phobius"/>
    </source>
</evidence>
<dbReference type="SUPFAM" id="SSF54373">
    <property type="entry name" value="FAD-linked reductases, C-terminal domain"/>
    <property type="match status" value="1"/>
</dbReference>
<dbReference type="GO" id="GO:0050660">
    <property type="term" value="F:flavin adenine dinucleotide binding"/>
    <property type="evidence" value="ECO:0007669"/>
    <property type="project" value="InterPro"/>
</dbReference>
<reference evidence="10 11" key="1">
    <citation type="submission" date="2018-12" db="EMBL/GenBank/DDBJ databases">
        <authorList>
            <consortium name="Pathogen Informatics"/>
        </authorList>
    </citation>
    <scope>NUCLEOTIDE SEQUENCE [LARGE SCALE GENOMIC DNA]</scope>
    <source>
        <strain evidence="10 11">NCTC13193</strain>
    </source>
</reference>
<accession>A0A3S5AP19</accession>
<evidence type="ECO:0000256" key="1">
    <source>
        <dbReference type="ARBA" id="ARBA00001974"/>
    </source>
</evidence>
<comment type="similarity">
    <text evidence="2 6">Belongs to the GMC oxidoreductase family.</text>
</comment>
<keyword evidence="7" id="KW-0812">Transmembrane</keyword>
<name>A0A3S5AP19_SERFO</name>
<feature type="transmembrane region" description="Helical" evidence="7">
    <location>
        <begin position="20"/>
        <end position="37"/>
    </location>
</feature>
<feature type="domain" description="Glucose-methanol-choline oxidoreductase N-terminal" evidence="9">
    <location>
        <begin position="267"/>
        <end position="281"/>
    </location>
</feature>
<dbReference type="Pfam" id="PF00732">
    <property type="entry name" value="GMC_oxred_N"/>
    <property type="match status" value="1"/>
</dbReference>
<evidence type="ECO:0000256" key="6">
    <source>
        <dbReference type="RuleBase" id="RU003968"/>
    </source>
</evidence>
<sequence>MTVSNHHAQGTVMSENNFDYIIVGAGSAGCVLAAQLIRRTQARILLLEAGGDDNNLFIKMPAGVAKIIAKKSWPYETEPEPHANNRRMQIAQGKVLGGSSSVNGMIYLRGQPQDYDGWAQQYGCTGWSYQDVLPYFKRAEANESLADEYHGTEGLLPVSENRYRHPLSMAFIRAGQELDLPYRNDFNGASQHGVGFYQTTTHNGERASTSRTYLQAVRDNSRLVVKLNALVHRVTFENNVATGVVYSLNGGNEIVAHASQEVILSAGAIGSPKILMLSGIGPREHLEQLGITPLADLPVGKNFHDHLHMSINVSTREPVSLFGADRGLQALRHGAEWLAFRSGVLTSNVLEGAAFADSLGNGRPDVQVHFLPILDSWDDVPGEPLPAIHGMSLKVGYLQPKARGQVQLRSRNPADPVKLQANYLGHPDDIAGSIRAVKFGLRFLETASLKPLIKDLLMPQPAWVNDEAQMEEFVRNFCKTVYHPVGSCRMGQNTEDSVTDLQLRVHGFERLRVVDGSVMPQVTSGNTNAPTIMLAEKAVDLILGETL</sequence>
<dbReference type="InterPro" id="IPR000172">
    <property type="entry name" value="GMC_OxRdtase_N"/>
</dbReference>
<keyword evidence="10" id="KW-0560">Oxidoreductase</keyword>
<evidence type="ECO:0000313" key="10">
    <source>
        <dbReference type="EMBL" id="VEI63054.1"/>
    </source>
</evidence>
<feature type="binding site" evidence="5">
    <location>
        <position position="231"/>
    </location>
    <ligand>
        <name>FAD</name>
        <dbReference type="ChEBI" id="CHEBI:57692"/>
    </ligand>
</feature>
<dbReference type="PANTHER" id="PTHR11552">
    <property type="entry name" value="GLUCOSE-METHANOL-CHOLINE GMC OXIDOREDUCTASE"/>
    <property type="match status" value="1"/>
</dbReference>
<keyword evidence="4 5" id="KW-0274">FAD</keyword>
<feature type="binding site" evidence="5">
    <location>
        <position position="95"/>
    </location>
    <ligand>
        <name>FAD</name>
        <dbReference type="ChEBI" id="CHEBI:57692"/>
    </ligand>
</feature>
<dbReference type="Gene3D" id="3.30.560.10">
    <property type="entry name" value="Glucose Oxidase, domain 3"/>
    <property type="match status" value="1"/>
</dbReference>
<dbReference type="GO" id="GO:0016614">
    <property type="term" value="F:oxidoreductase activity, acting on CH-OH group of donors"/>
    <property type="evidence" value="ECO:0007669"/>
    <property type="project" value="InterPro"/>
</dbReference>
<dbReference type="InterPro" id="IPR036188">
    <property type="entry name" value="FAD/NAD-bd_sf"/>
</dbReference>
<evidence type="ECO:0000259" key="8">
    <source>
        <dbReference type="PROSITE" id="PS00623"/>
    </source>
</evidence>
<dbReference type="PANTHER" id="PTHR11552:SF147">
    <property type="entry name" value="CHOLINE DEHYDROGENASE, MITOCHONDRIAL"/>
    <property type="match status" value="1"/>
</dbReference>